<organism evidence="1 2">
    <name type="scientific">Stutzerimonas degradans</name>
    <dbReference type="NCBI Taxonomy" id="2968968"/>
    <lineage>
        <taxon>Bacteria</taxon>
        <taxon>Pseudomonadati</taxon>
        <taxon>Pseudomonadota</taxon>
        <taxon>Gammaproteobacteria</taxon>
        <taxon>Pseudomonadales</taxon>
        <taxon>Pseudomonadaceae</taxon>
        <taxon>Stutzerimonas</taxon>
    </lineage>
</organism>
<accession>A0A4P9DUJ3</accession>
<dbReference type="Proteomes" id="UP000235881">
    <property type="component" value="Unassembled WGS sequence"/>
</dbReference>
<comment type="caution">
    <text evidence="1">The sequence shown here is derived from an EMBL/GenBank/DDBJ whole genome shotgun (WGS) entry which is preliminary data.</text>
</comment>
<name>A0A4P9DUJ3_9GAMM</name>
<sequence>MNFLRRLLRLRSRQHYAFVDEQGCCRMLCTATNRPRGHRWIEVGEVRLDWIGRPLPADAILAGR</sequence>
<dbReference type="AlphaFoldDB" id="A0A4P9DUJ3"/>
<evidence type="ECO:0000313" key="2">
    <source>
        <dbReference type="Proteomes" id="UP000235881"/>
    </source>
</evidence>
<keyword evidence="2" id="KW-1185">Reference proteome</keyword>
<dbReference type="EMBL" id="POUK01000001">
    <property type="protein sequence ID" value="PNF78229.1"/>
    <property type="molecule type" value="Genomic_DNA"/>
</dbReference>
<proteinExistence type="predicted"/>
<evidence type="ECO:0000313" key="1">
    <source>
        <dbReference type="EMBL" id="PNF78229.1"/>
    </source>
</evidence>
<protein>
    <submittedName>
        <fullName evidence="1">Uncharacterized protein</fullName>
    </submittedName>
</protein>
<gene>
    <name evidence="1" type="ORF">CXK95_02750</name>
</gene>
<dbReference type="RefSeq" id="WP_043295852.1">
    <property type="nucleotide sequence ID" value="NZ_CP065721.1"/>
</dbReference>
<reference evidence="1 2" key="1">
    <citation type="submission" date="2018-01" db="EMBL/GenBank/DDBJ databases">
        <title>Denitrification phenotypes of diverse strains of Pseudomonas stutzeri.</title>
        <authorList>
            <person name="Milligan D.A."/>
            <person name="Bergaust L."/>
            <person name="Bakken L.R."/>
            <person name="Frostegard A."/>
        </authorList>
    </citation>
    <scope>NUCLEOTIDE SEQUENCE [LARGE SCALE GENOMIC DNA]</scope>
    <source>
        <strain evidence="1 2">DSM 50238</strain>
    </source>
</reference>